<keyword evidence="10" id="KW-1133">Transmembrane helix</keyword>
<dbReference type="Gene3D" id="2.60.40.10">
    <property type="entry name" value="Immunoglobulins"/>
    <property type="match status" value="2"/>
</dbReference>
<name>A0ABY9L227_9BACI</name>
<dbReference type="InterPro" id="IPR013783">
    <property type="entry name" value="Ig-like_fold"/>
</dbReference>
<accession>A0ABY9L227</accession>
<dbReference type="SMART" id="SM00060">
    <property type="entry name" value="FN3"/>
    <property type="match status" value="2"/>
</dbReference>
<dbReference type="PANTHER" id="PTHR32282">
    <property type="entry name" value="BINDING PROTEIN TRANSPEPTIDASE, PUTATIVE-RELATED"/>
    <property type="match status" value="1"/>
</dbReference>
<dbReference type="InterPro" id="IPR001460">
    <property type="entry name" value="PCN-bd_Tpept"/>
</dbReference>
<feature type="compositionally biased region" description="Low complexity" evidence="9">
    <location>
        <begin position="876"/>
        <end position="931"/>
    </location>
</feature>
<dbReference type="Gene3D" id="3.40.710.10">
    <property type="entry name" value="DD-peptidase/beta-lactamase superfamily"/>
    <property type="match status" value="1"/>
</dbReference>
<evidence type="ECO:0000256" key="4">
    <source>
        <dbReference type="ARBA" id="ARBA00022679"/>
    </source>
</evidence>
<feature type="transmembrane region" description="Helical" evidence="10">
    <location>
        <begin position="29"/>
        <end position="53"/>
    </location>
</feature>
<feature type="region of interest" description="Disordered" evidence="9">
    <location>
        <begin position="847"/>
        <end position="940"/>
    </location>
</feature>
<dbReference type="SUPFAM" id="SSF53955">
    <property type="entry name" value="Lysozyme-like"/>
    <property type="match status" value="1"/>
</dbReference>
<keyword evidence="10" id="KW-0812">Transmembrane</keyword>
<evidence type="ECO:0000256" key="6">
    <source>
        <dbReference type="ARBA" id="ARBA00023268"/>
    </source>
</evidence>
<dbReference type="InterPro" id="IPR023346">
    <property type="entry name" value="Lysozyme-like_dom_sf"/>
</dbReference>
<feature type="region of interest" description="Disordered" evidence="9">
    <location>
        <begin position="759"/>
        <end position="799"/>
    </location>
</feature>
<evidence type="ECO:0000256" key="10">
    <source>
        <dbReference type="SAM" id="Phobius"/>
    </source>
</evidence>
<evidence type="ECO:0000313" key="13">
    <source>
        <dbReference type="Proteomes" id="UP001180087"/>
    </source>
</evidence>
<dbReference type="PROSITE" id="PS50853">
    <property type="entry name" value="FN3"/>
    <property type="match status" value="1"/>
</dbReference>
<dbReference type="EMBL" id="CP129113">
    <property type="protein sequence ID" value="WLV25942.1"/>
    <property type="molecule type" value="Genomic_DNA"/>
</dbReference>
<comment type="catalytic activity">
    <reaction evidence="7">
        <text>Preferential cleavage: (Ac)2-L-Lys-D-Ala-|-D-Ala. Also transpeptidation of peptidyl-alanyl moieties that are N-acyl substituents of D-alanine.</text>
        <dbReference type="EC" id="3.4.16.4"/>
    </reaction>
</comment>
<keyword evidence="6" id="KW-0511">Multifunctional enzyme</keyword>
<dbReference type="InterPro" id="IPR003961">
    <property type="entry name" value="FN3_dom"/>
</dbReference>
<dbReference type="Gene3D" id="1.10.3810.10">
    <property type="entry name" value="Biosynthetic peptidoglycan transglycosylase-like"/>
    <property type="match status" value="1"/>
</dbReference>
<dbReference type="Pfam" id="PF00905">
    <property type="entry name" value="Transpeptidase"/>
    <property type="match status" value="1"/>
</dbReference>
<dbReference type="InterPro" id="IPR036116">
    <property type="entry name" value="FN3_sf"/>
</dbReference>
<organism evidence="12 13">
    <name type="scientific">Aciduricibacillus chroicocephali</name>
    <dbReference type="NCBI Taxonomy" id="3054939"/>
    <lineage>
        <taxon>Bacteria</taxon>
        <taxon>Bacillati</taxon>
        <taxon>Bacillota</taxon>
        <taxon>Bacilli</taxon>
        <taxon>Bacillales</taxon>
        <taxon>Bacillaceae</taxon>
        <taxon>Aciduricibacillus</taxon>
    </lineage>
</organism>
<feature type="compositionally biased region" description="Polar residues" evidence="9">
    <location>
        <begin position="787"/>
        <end position="799"/>
    </location>
</feature>
<keyword evidence="3" id="KW-0328">Glycosyltransferase</keyword>
<feature type="compositionally biased region" description="Low complexity" evidence="9">
    <location>
        <begin position="759"/>
        <end position="775"/>
    </location>
</feature>
<keyword evidence="4" id="KW-0808">Transferase</keyword>
<keyword evidence="5" id="KW-0378">Hydrolase</keyword>
<dbReference type="NCBIfam" id="TIGR02074">
    <property type="entry name" value="PBP_1a_fam"/>
    <property type="match status" value="1"/>
</dbReference>
<keyword evidence="1" id="KW-0121">Carboxypeptidase</keyword>
<dbReference type="InterPro" id="IPR050396">
    <property type="entry name" value="Glycosyltr_51/Transpeptidase"/>
</dbReference>
<comment type="catalytic activity">
    <reaction evidence="8">
        <text>[GlcNAc-(1-&gt;4)-Mur2Ac(oyl-L-Ala-gamma-D-Glu-L-Lys-D-Ala-D-Ala)](n)-di-trans,octa-cis-undecaprenyl diphosphate + beta-D-GlcNAc-(1-&gt;4)-Mur2Ac(oyl-L-Ala-gamma-D-Glu-L-Lys-D-Ala-D-Ala)-di-trans,octa-cis-undecaprenyl diphosphate = [GlcNAc-(1-&gt;4)-Mur2Ac(oyl-L-Ala-gamma-D-Glu-L-Lys-D-Ala-D-Ala)](n+1)-di-trans,octa-cis-undecaprenyl diphosphate + di-trans,octa-cis-undecaprenyl diphosphate + H(+)</text>
        <dbReference type="Rhea" id="RHEA:23708"/>
        <dbReference type="Rhea" id="RHEA-COMP:9602"/>
        <dbReference type="Rhea" id="RHEA-COMP:9603"/>
        <dbReference type="ChEBI" id="CHEBI:15378"/>
        <dbReference type="ChEBI" id="CHEBI:58405"/>
        <dbReference type="ChEBI" id="CHEBI:60033"/>
        <dbReference type="ChEBI" id="CHEBI:78435"/>
        <dbReference type="EC" id="2.4.99.28"/>
    </reaction>
</comment>
<dbReference type="SUPFAM" id="SSF56601">
    <property type="entry name" value="beta-lactamase/transpeptidase-like"/>
    <property type="match status" value="1"/>
</dbReference>
<sequence>MADNGQSRMGRRNQKKVAKARKRPLVRKIGLIVGIVFLTCFLIGGGMLLYFIATSPDIDEAKLSDPFPSQVLDMNKKVVATVGNEKRQKVTYDDLPQELIDAVTATEDSRFFQHHGIDLRRIAGAIKANFTNGFGSEGASTITQQVVERAFLSPDKKISLKVQEQWLALKLEREYSKEEILQMYLNKIYYGSGAYGVAAAAETYFGKKDLKDLTLPEAAILAGMPQRPSAYNPFEHPELTKERMQTVLKLMVRHGKITQKQADEALKTDIPSLLTDKKQETKTPYQAFLQEVRKEIDEKLDGTNMYTDGLKIYTTLDTKAQDHVQSLLTDSESNPIPYPDKEMQVGMTVVDTKTGEIRAIGGNRNNENVDGWNNAIMGGQQPGSTAKPIVAYGPAIEYNKWSTYHQINDDKPYKVGNSEIRNWNRSYGGMMSIRHALAQSLNVPAVKTLEETGYDKAQKFSEGLGINFKDDKISIRDAIGGTGTGVTPLQLAGAYSAFGNEGVYNKPHAVLKVEYPDGKTVDLKPKPEAAMSDYTAYMVTDMMKTVVQEGTGKNAQVSGVPIAGKTGTTSLPDREGSPDAWFAGYSTNYTISVWAGGYTDDNGKKDVIPGSNNTQIPLYLFKNTMEKLSEGKQSPDFSKPDSVVELPVVRGSNPAVIASGSSGNTTNELFVKGNTPSQQVQKPKEDGFPPVSNLTANYDESNNRIEVDWDHDSDEDASFVVSASVNGGGMQNIGTTGDDSFNIESVQQGAKYEIQVVAVSTSSSEKSEARSVSVSTGSEDTEDEKLSSVSNLQASYSESSGAIDVSWDYDGSATFEVSVDGQTQTANSNGITINGAQPGKTYTITVTPFANGERGDPASTQVSVPDSQQANDPNEEQNNGQDENQNNNQDNQSDSNDTGNSGNNNNGQNDNEQNDNQNQNDQQNQEQNQNDTPADENQND</sequence>
<keyword evidence="13" id="KW-1185">Reference proteome</keyword>
<keyword evidence="10" id="KW-0472">Membrane</keyword>
<dbReference type="Proteomes" id="UP001180087">
    <property type="component" value="Chromosome"/>
</dbReference>
<evidence type="ECO:0000256" key="5">
    <source>
        <dbReference type="ARBA" id="ARBA00022801"/>
    </source>
</evidence>
<dbReference type="InterPro" id="IPR001264">
    <property type="entry name" value="Glyco_trans_51"/>
</dbReference>
<evidence type="ECO:0000256" key="1">
    <source>
        <dbReference type="ARBA" id="ARBA00022645"/>
    </source>
</evidence>
<evidence type="ECO:0000256" key="2">
    <source>
        <dbReference type="ARBA" id="ARBA00022670"/>
    </source>
</evidence>
<dbReference type="SUPFAM" id="SSF49265">
    <property type="entry name" value="Fibronectin type III"/>
    <property type="match status" value="1"/>
</dbReference>
<protein>
    <submittedName>
        <fullName evidence="12">PBP1A family penicillin-binding protein</fullName>
    </submittedName>
</protein>
<dbReference type="RefSeq" id="WP_348029732.1">
    <property type="nucleotide sequence ID" value="NZ_CP129113.1"/>
</dbReference>
<keyword evidence="2" id="KW-0645">Protease</keyword>
<gene>
    <name evidence="12" type="ORF">QR721_07020</name>
</gene>
<feature type="compositionally biased region" description="Polar residues" evidence="9">
    <location>
        <begin position="858"/>
        <end position="870"/>
    </location>
</feature>
<evidence type="ECO:0000313" key="12">
    <source>
        <dbReference type="EMBL" id="WLV25942.1"/>
    </source>
</evidence>
<evidence type="ECO:0000256" key="7">
    <source>
        <dbReference type="ARBA" id="ARBA00034000"/>
    </source>
</evidence>
<evidence type="ECO:0000256" key="9">
    <source>
        <dbReference type="SAM" id="MobiDB-lite"/>
    </source>
</evidence>
<reference evidence="12" key="1">
    <citation type="submission" date="2023-06" db="EMBL/GenBank/DDBJ databases">
        <title>A Treasure from Seagulls: Isolation and Description of Aciduricobacillus qingdaonensis gen. nov., sp. nov., a Rare Obligately Uric Acid-utilizing Member in the Family Bacillaceae.</title>
        <authorList>
            <person name="Liu W."/>
            <person name="Wang B."/>
        </authorList>
    </citation>
    <scope>NUCLEOTIDE SEQUENCE</scope>
    <source>
        <strain evidence="12">44XB</strain>
    </source>
</reference>
<evidence type="ECO:0000256" key="3">
    <source>
        <dbReference type="ARBA" id="ARBA00022676"/>
    </source>
</evidence>
<evidence type="ECO:0000259" key="11">
    <source>
        <dbReference type="PROSITE" id="PS50853"/>
    </source>
</evidence>
<dbReference type="InterPro" id="IPR036950">
    <property type="entry name" value="PBP_transglycosylase"/>
</dbReference>
<dbReference type="PANTHER" id="PTHR32282:SF29">
    <property type="entry name" value="PENICILLIN-BINDING PROTEIN 1A"/>
    <property type="match status" value="1"/>
</dbReference>
<proteinExistence type="predicted"/>
<dbReference type="Pfam" id="PF00912">
    <property type="entry name" value="Transgly"/>
    <property type="match status" value="1"/>
</dbReference>
<dbReference type="InterPro" id="IPR012338">
    <property type="entry name" value="Beta-lactam/transpept-like"/>
</dbReference>
<feature type="domain" description="Fibronectin type-III" evidence="11">
    <location>
        <begin position="690"/>
        <end position="779"/>
    </location>
</feature>
<evidence type="ECO:0000256" key="8">
    <source>
        <dbReference type="ARBA" id="ARBA00049902"/>
    </source>
</evidence>